<evidence type="ECO:0000259" key="7">
    <source>
        <dbReference type="Pfam" id="PF04888"/>
    </source>
</evidence>
<dbReference type="Proteomes" id="UP000094023">
    <property type="component" value="Unassembled WGS sequence"/>
</dbReference>
<feature type="compositionally biased region" description="Basic and acidic residues" evidence="5">
    <location>
        <begin position="90"/>
        <end position="105"/>
    </location>
</feature>
<organism evidence="8 9">
    <name type="scientific">Proteus myxofaciens ATCC 19692</name>
    <dbReference type="NCBI Taxonomy" id="1354337"/>
    <lineage>
        <taxon>Bacteria</taxon>
        <taxon>Pseudomonadati</taxon>
        <taxon>Pseudomonadota</taxon>
        <taxon>Gammaproteobacteria</taxon>
        <taxon>Enterobacterales</taxon>
        <taxon>Morganellaceae</taxon>
        <taxon>Proteus</taxon>
    </lineage>
</organism>
<dbReference type="EMBL" id="LXEN01000058">
    <property type="protein sequence ID" value="OAT32470.1"/>
    <property type="molecule type" value="Genomic_DNA"/>
</dbReference>
<evidence type="ECO:0000313" key="8">
    <source>
        <dbReference type="EMBL" id="OAT32470.1"/>
    </source>
</evidence>
<keyword evidence="2" id="KW-1043">Host membrane</keyword>
<evidence type="ECO:0000256" key="1">
    <source>
        <dbReference type="ARBA" id="ARBA00004301"/>
    </source>
</evidence>
<gene>
    <name evidence="8" type="ORF">M983_1318</name>
</gene>
<dbReference type="InterPro" id="IPR006972">
    <property type="entry name" value="BipB-like_C"/>
</dbReference>
<dbReference type="Pfam" id="PF04888">
    <property type="entry name" value="SseC"/>
    <property type="match status" value="1"/>
</dbReference>
<evidence type="ECO:0000256" key="6">
    <source>
        <dbReference type="SAM" id="Phobius"/>
    </source>
</evidence>
<feature type="transmembrane region" description="Helical" evidence="6">
    <location>
        <begin position="446"/>
        <end position="469"/>
    </location>
</feature>
<feature type="domain" description="Translocator protein BipB-like C-terminal" evidence="7">
    <location>
        <begin position="393"/>
        <end position="745"/>
    </location>
</feature>
<keyword evidence="9" id="KW-1185">Reference proteome</keyword>
<evidence type="ECO:0000256" key="5">
    <source>
        <dbReference type="SAM" id="MobiDB-lite"/>
    </source>
</evidence>
<sequence>MSIKVATESTVVNNATPLASEEVAKVQTNTTQQAEKINLVNNNLIASQLKKDIDAIVAPILRAPEEQIESNKKIDLKSDTKYHIKSFSSSRRDDENEKSIDKSEGKINDFDHKNIKDDLLVNQRHYYDESDKLAENYINLDSNTALNSYLSSPAKNKVPVKNDSKMDNFLYLQLSYQNLINQSILDKIKDTDKVDYYLGKLESLSKGVDGLKDQYQSILDDVKKYKEAYIDYWMGIYKEIKDNKLATESDINTFLKNNKIPSSITKAILSGKIKDREDMVALLNNTFSFLNLPNDMSKTSLSNIDNLHKQLGDFFNHIFDNMPNVSMDDNKLKSISSYFSELKDLIQKKENKSIHNKLTSAKNTYRDLIATQSKIELEIMANSLSGMALLTYLLAKVRELTMKVMLQRSDSEQKLFDQMREVTEKSLKDKVEDQKAQIKKQEEIKYWAGIGLKILGGLLSLIAGVAAIFTAGSSMALLGVAVALFAADVGLTVADEVYQAVHNKSFMDEIMAPVSEAINNMVDEIVTFLVNTVNTSLDFLKKLGLDADIDKIKNQIQDKLKLALKILVTAALFIGAIALTLVLGPLAQGISKGVSNITKRIFNEQVKQTLKKVLNDYLEKTLGKFIKEILNKIYDDVMKSLNKFLAKELSEKANVMLKRTLVTSKMVNTLASSTVNIYSSTLSAKLLESVGNSKKLEAILDLIINLMNKIMESYNENVDTITDILKNMSDKLSESSKLKSNIIKNISI</sequence>
<dbReference type="OrthoDB" id="6451895at2"/>
<keyword evidence="6" id="KW-0472">Membrane</keyword>
<proteinExistence type="inferred from homology"/>
<protein>
    <submittedName>
        <fullName evidence="8">SipB family cell invasion protein</fullName>
    </submittedName>
</protein>
<feature type="transmembrane region" description="Helical" evidence="6">
    <location>
        <begin position="562"/>
        <end position="587"/>
    </location>
</feature>
<comment type="caution">
    <text evidence="8">The sequence shown here is derived from an EMBL/GenBank/DDBJ whole genome shotgun (WGS) entry which is preliminary data.</text>
</comment>
<feature type="transmembrane region" description="Helical" evidence="6">
    <location>
        <begin position="475"/>
        <end position="494"/>
    </location>
</feature>
<comment type="similarity">
    <text evidence="4">Belongs to the SctE/SipB/YopB family.</text>
</comment>
<comment type="subcellular location">
    <subcellularLocation>
        <location evidence="1">Host membrane</location>
        <topology evidence="1">Multi-pass membrane protein</topology>
    </subcellularLocation>
</comment>
<evidence type="ECO:0000256" key="3">
    <source>
        <dbReference type="ARBA" id="ARBA00023026"/>
    </source>
</evidence>
<dbReference type="PATRIC" id="fig|1354337.4.peg.1345"/>
<dbReference type="RefSeq" id="WP_066748938.1">
    <property type="nucleotide sequence ID" value="NZ_LXEN01000058.1"/>
</dbReference>
<keyword evidence="6" id="KW-1133">Transmembrane helix</keyword>
<name>A0A198G688_9GAMM</name>
<keyword evidence="6" id="KW-0812">Transmembrane</keyword>
<accession>A0A198G688</accession>
<dbReference type="AlphaFoldDB" id="A0A198G688"/>
<feature type="region of interest" description="Disordered" evidence="5">
    <location>
        <begin position="86"/>
        <end position="105"/>
    </location>
</feature>
<evidence type="ECO:0000256" key="2">
    <source>
        <dbReference type="ARBA" id="ARBA00022870"/>
    </source>
</evidence>
<reference evidence="8 9" key="1">
    <citation type="submission" date="2016-04" db="EMBL/GenBank/DDBJ databases">
        <title>ATOL: Assembling a taxonomically balanced genome-scale reconstruction of the evolutionary history of the Enterobacteriaceae.</title>
        <authorList>
            <person name="Plunkett G.III."/>
            <person name="Neeno-Eckwall E.C."/>
            <person name="Glasner J.D."/>
            <person name="Perna N.T."/>
        </authorList>
    </citation>
    <scope>NUCLEOTIDE SEQUENCE [LARGE SCALE GENOMIC DNA]</scope>
    <source>
        <strain evidence="8 9">ATCC 19692</strain>
    </source>
</reference>
<keyword evidence="3" id="KW-0843">Virulence</keyword>
<dbReference type="GO" id="GO:0033644">
    <property type="term" value="C:host cell membrane"/>
    <property type="evidence" value="ECO:0007669"/>
    <property type="project" value="UniProtKB-SubCell"/>
</dbReference>
<evidence type="ECO:0000313" key="9">
    <source>
        <dbReference type="Proteomes" id="UP000094023"/>
    </source>
</evidence>
<evidence type="ECO:0000256" key="4">
    <source>
        <dbReference type="ARBA" id="ARBA00035640"/>
    </source>
</evidence>
<dbReference type="STRING" id="1354337.M983_1318"/>